<dbReference type="PANTHER" id="PTHR45678">
    <property type="entry name" value="MITOCHONDRIAL 2-OXODICARBOXYLATE CARRIER 1-RELATED"/>
    <property type="match status" value="1"/>
</dbReference>
<evidence type="ECO:0000256" key="16">
    <source>
        <dbReference type="ARBA" id="ARBA00081096"/>
    </source>
</evidence>
<keyword evidence="10" id="KW-0496">Mitochondrion</keyword>
<evidence type="ECO:0000256" key="13">
    <source>
        <dbReference type="ARBA" id="ARBA00057953"/>
    </source>
</evidence>
<name>A0A9P0MC20_ACAOB</name>
<dbReference type="SUPFAM" id="SSF103506">
    <property type="entry name" value="Mitochondrial carrier"/>
    <property type="match status" value="1"/>
</dbReference>
<comment type="function">
    <text evidence="13">Responsible for the transport of glutamate from the cytosol into the mitochondrial matrix with the concomitant import of a proton (symport system).</text>
</comment>
<keyword evidence="21" id="KW-1185">Reference proteome</keyword>
<dbReference type="AlphaFoldDB" id="A0A9P0MC20"/>
<dbReference type="GO" id="GO:0005313">
    <property type="term" value="F:L-glutamate transmembrane transporter activity"/>
    <property type="evidence" value="ECO:0007669"/>
    <property type="project" value="TreeGrafter"/>
</dbReference>
<evidence type="ECO:0000256" key="18">
    <source>
        <dbReference type="RuleBase" id="RU000488"/>
    </source>
</evidence>
<comment type="similarity">
    <text evidence="2 18">Belongs to the mitochondrial carrier (TC 2.A.29) family.</text>
</comment>
<proteinExistence type="inferred from homology"/>
<evidence type="ECO:0000256" key="17">
    <source>
        <dbReference type="PROSITE-ProRule" id="PRU00282"/>
    </source>
</evidence>
<evidence type="ECO:0000313" key="20">
    <source>
        <dbReference type="EMBL" id="CAH2011199.1"/>
    </source>
</evidence>
<feature type="repeat" description="Solcar" evidence="17">
    <location>
        <begin position="117"/>
        <end position="213"/>
    </location>
</feature>
<keyword evidence="7" id="KW-0999">Mitochondrion inner membrane</keyword>
<dbReference type="GO" id="GO:0043490">
    <property type="term" value="P:malate-aspartate shuttle"/>
    <property type="evidence" value="ECO:0007669"/>
    <property type="project" value="TreeGrafter"/>
</dbReference>
<dbReference type="InterPro" id="IPR002067">
    <property type="entry name" value="MCP"/>
</dbReference>
<keyword evidence="5 17" id="KW-0812">Transmembrane</keyword>
<keyword evidence="3 18" id="KW-0813">Transport</keyword>
<gene>
    <name evidence="20" type="ORF">ACAOBT_LOCUS32034</name>
</gene>
<dbReference type="Pfam" id="PF00153">
    <property type="entry name" value="Mito_carr"/>
    <property type="match status" value="3"/>
</dbReference>
<dbReference type="PROSITE" id="PS50920">
    <property type="entry name" value="SOLCAR"/>
    <property type="match status" value="3"/>
</dbReference>
<dbReference type="GO" id="GO:0015293">
    <property type="term" value="F:symporter activity"/>
    <property type="evidence" value="ECO:0007669"/>
    <property type="project" value="UniProtKB-KW"/>
</dbReference>
<dbReference type="PANTHER" id="PTHR45678:SF5">
    <property type="entry name" value="AT03939P-RELATED"/>
    <property type="match status" value="1"/>
</dbReference>
<reference evidence="20" key="1">
    <citation type="submission" date="2022-03" db="EMBL/GenBank/DDBJ databases">
        <authorList>
            <person name="Sayadi A."/>
        </authorList>
    </citation>
    <scope>NUCLEOTIDE SEQUENCE</scope>
</reference>
<keyword evidence="9 19" id="KW-1133">Transmembrane helix</keyword>
<dbReference type="EMBL" id="CAKOFQ010008048">
    <property type="protein sequence ID" value="CAH2011199.1"/>
    <property type="molecule type" value="Genomic_DNA"/>
</dbReference>
<evidence type="ECO:0000256" key="8">
    <source>
        <dbReference type="ARBA" id="ARBA00022847"/>
    </source>
</evidence>
<evidence type="ECO:0000256" key="1">
    <source>
        <dbReference type="ARBA" id="ARBA00004448"/>
    </source>
</evidence>
<comment type="catalytic activity">
    <reaction evidence="12">
        <text>L-glutamate(in) + H(+)(in) = L-glutamate(out) + H(+)(out)</text>
        <dbReference type="Rhea" id="RHEA:70955"/>
        <dbReference type="ChEBI" id="CHEBI:15378"/>
        <dbReference type="ChEBI" id="CHEBI:29985"/>
    </reaction>
</comment>
<comment type="caution">
    <text evidence="20">The sequence shown here is derived from an EMBL/GenBank/DDBJ whole genome shotgun (WGS) entry which is preliminary data.</text>
</comment>
<dbReference type="FunFam" id="1.50.40.10:FF:000026">
    <property type="entry name" value="Putative mitochondrial glutamate carrier 2"/>
    <property type="match status" value="1"/>
</dbReference>
<sequence length="322" mass="34568">MSDGHKPKHNAVEQPKSAGFRLLPKIVNGGVAGIVGVACVFPLDLVKTRLQNQQTSLGVKEYSGIIDAIKKTFRSEGIVGMYRGSLVNIILVTPEKSTKLAANDFFRHHYQTRDGKLPLLREILAGASAGLCAIGITTPMELIKIQMQDAGRVNAQLRKSGKPPIDASFMRVVTNIMKSDGPLGFFKGVSATFYRDFAFAVIYFPLFANLRAAGFTMVDSSGNSQFLVNFVSGAASGIISAVAVTPADVMKTRFQTTTKGQGEKTYSGTLDAISTIMKHEGPKAFFKGGACRAMVIGPLYAIAQVVYYIGIGEYFFGVDSAA</sequence>
<protein>
    <recommendedName>
        <fullName evidence="14">Mitochondrial glutamate carrier 2</fullName>
    </recommendedName>
    <alternativeName>
        <fullName evidence="16">Glutamate/H(+) symporter 2</fullName>
    </alternativeName>
    <alternativeName>
        <fullName evidence="15">Solute carrier family 25 member 18</fullName>
    </alternativeName>
</protein>
<evidence type="ECO:0000256" key="15">
    <source>
        <dbReference type="ARBA" id="ARBA00076502"/>
    </source>
</evidence>
<evidence type="ECO:0000256" key="4">
    <source>
        <dbReference type="ARBA" id="ARBA00022553"/>
    </source>
</evidence>
<dbReference type="InterPro" id="IPR051028">
    <property type="entry name" value="Mito_Solute_Carrier"/>
</dbReference>
<keyword evidence="8" id="KW-0769">Symport</keyword>
<feature type="transmembrane region" description="Helical" evidence="19">
    <location>
        <begin position="197"/>
        <end position="214"/>
    </location>
</feature>
<evidence type="ECO:0000256" key="9">
    <source>
        <dbReference type="ARBA" id="ARBA00022989"/>
    </source>
</evidence>
<accession>A0A9P0MC20</accession>
<feature type="repeat" description="Solcar" evidence="17">
    <location>
        <begin position="20"/>
        <end position="109"/>
    </location>
</feature>
<keyword evidence="11 17" id="KW-0472">Membrane</keyword>
<dbReference type="InterPro" id="IPR018108">
    <property type="entry name" value="MCP_transmembrane"/>
</dbReference>
<evidence type="ECO:0000256" key="2">
    <source>
        <dbReference type="ARBA" id="ARBA00006375"/>
    </source>
</evidence>
<evidence type="ECO:0000256" key="19">
    <source>
        <dbReference type="SAM" id="Phobius"/>
    </source>
</evidence>
<feature type="transmembrane region" description="Helical" evidence="19">
    <location>
        <begin position="26"/>
        <end position="46"/>
    </location>
</feature>
<feature type="repeat" description="Solcar" evidence="17">
    <location>
        <begin position="224"/>
        <end position="313"/>
    </location>
</feature>
<evidence type="ECO:0000256" key="10">
    <source>
        <dbReference type="ARBA" id="ARBA00023128"/>
    </source>
</evidence>
<evidence type="ECO:0000256" key="5">
    <source>
        <dbReference type="ARBA" id="ARBA00022692"/>
    </source>
</evidence>
<evidence type="ECO:0000256" key="12">
    <source>
        <dbReference type="ARBA" id="ARBA00048437"/>
    </source>
</evidence>
<dbReference type="GO" id="GO:0015183">
    <property type="term" value="F:L-aspartate transmembrane transporter activity"/>
    <property type="evidence" value="ECO:0007669"/>
    <property type="project" value="TreeGrafter"/>
</dbReference>
<keyword evidence="4" id="KW-0597">Phosphoprotein</keyword>
<dbReference type="Gene3D" id="1.50.40.10">
    <property type="entry name" value="Mitochondrial carrier domain"/>
    <property type="match status" value="1"/>
</dbReference>
<comment type="subcellular location">
    <subcellularLocation>
        <location evidence="1">Mitochondrion inner membrane</location>
        <topology evidence="1">Multi-pass membrane protein</topology>
    </subcellularLocation>
</comment>
<evidence type="ECO:0000256" key="7">
    <source>
        <dbReference type="ARBA" id="ARBA00022792"/>
    </source>
</evidence>
<organism evidence="20 21">
    <name type="scientific">Acanthoscelides obtectus</name>
    <name type="common">Bean weevil</name>
    <name type="synonym">Bruchus obtectus</name>
    <dbReference type="NCBI Taxonomy" id="200917"/>
    <lineage>
        <taxon>Eukaryota</taxon>
        <taxon>Metazoa</taxon>
        <taxon>Ecdysozoa</taxon>
        <taxon>Arthropoda</taxon>
        <taxon>Hexapoda</taxon>
        <taxon>Insecta</taxon>
        <taxon>Pterygota</taxon>
        <taxon>Neoptera</taxon>
        <taxon>Endopterygota</taxon>
        <taxon>Coleoptera</taxon>
        <taxon>Polyphaga</taxon>
        <taxon>Cucujiformia</taxon>
        <taxon>Chrysomeloidea</taxon>
        <taxon>Chrysomelidae</taxon>
        <taxon>Bruchinae</taxon>
        <taxon>Bruchini</taxon>
        <taxon>Acanthoscelides</taxon>
    </lineage>
</organism>
<feature type="transmembrane region" description="Helical" evidence="19">
    <location>
        <begin position="226"/>
        <end position="245"/>
    </location>
</feature>
<dbReference type="PRINTS" id="PR00926">
    <property type="entry name" value="MITOCARRIER"/>
</dbReference>
<evidence type="ECO:0000256" key="14">
    <source>
        <dbReference type="ARBA" id="ARBA00069241"/>
    </source>
</evidence>
<dbReference type="InterPro" id="IPR023395">
    <property type="entry name" value="MCP_dom_sf"/>
</dbReference>
<dbReference type="GO" id="GO:0005743">
    <property type="term" value="C:mitochondrial inner membrane"/>
    <property type="evidence" value="ECO:0007669"/>
    <property type="project" value="UniProtKB-SubCell"/>
</dbReference>
<evidence type="ECO:0000256" key="3">
    <source>
        <dbReference type="ARBA" id="ARBA00022448"/>
    </source>
</evidence>
<dbReference type="OrthoDB" id="6668942at2759"/>
<evidence type="ECO:0000256" key="11">
    <source>
        <dbReference type="ARBA" id="ARBA00023136"/>
    </source>
</evidence>
<keyword evidence="6" id="KW-0677">Repeat</keyword>
<evidence type="ECO:0000256" key="6">
    <source>
        <dbReference type="ARBA" id="ARBA00022737"/>
    </source>
</evidence>
<dbReference type="Proteomes" id="UP001152888">
    <property type="component" value="Unassembled WGS sequence"/>
</dbReference>
<evidence type="ECO:0000313" key="21">
    <source>
        <dbReference type="Proteomes" id="UP001152888"/>
    </source>
</evidence>